<comment type="caution">
    <text evidence="1">The sequence shown here is derived from an EMBL/GenBank/DDBJ whole genome shotgun (WGS) entry which is preliminary data.</text>
</comment>
<keyword evidence="2" id="KW-1185">Reference proteome</keyword>
<dbReference type="Proteomes" id="UP001152320">
    <property type="component" value="Chromosome 11"/>
</dbReference>
<proteinExistence type="predicted"/>
<reference evidence="1" key="1">
    <citation type="submission" date="2021-10" db="EMBL/GenBank/DDBJ databases">
        <title>Tropical sea cucumber genome reveals ecological adaptation and Cuvierian tubules defense mechanism.</title>
        <authorList>
            <person name="Chen T."/>
        </authorList>
    </citation>
    <scope>NUCLEOTIDE SEQUENCE</scope>
    <source>
        <strain evidence="1">Nanhai2018</strain>
        <tissue evidence="1">Muscle</tissue>
    </source>
</reference>
<name>A0A9Q1H2I3_HOLLE</name>
<dbReference type="EMBL" id="JAIZAY010000011">
    <property type="protein sequence ID" value="KAJ8032817.1"/>
    <property type="molecule type" value="Genomic_DNA"/>
</dbReference>
<accession>A0A9Q1H2I3</accession>
<protein>
    <submittedName>
        <fullName evidence="1">Uncharacterized protein</fullName>
    </submittedName>
</protein>
<evidence type="ECO:0000313" key="2">
    <source>
        <dbReference type="Proteomes" id="UP001152320"/>
    </source>
</evidence>
<dbReference type="AlphaFoldDB" id="A0A9Q1H2I3"/>
<gene>
    <name evidence="1" type="ORF">HOLleu_22874</name>
</gene>
<evidence type="ECO:0000313" key="1">
    <source>
        <dbReference type="EMBL" id="KAJ8032817.1"/>
    </source>
</evidence>
<organism evidence="1 2">
    <name type="scientific">Holothuria leucospilota</name>
    <name type="common">Black long sea cucumber</name>
    <name type="synonym">Mertensiothuria leucospilota</name>
    <dbReference type="NCBI Taxonomy" id="206669"/>
    <lineage>
        <taxon>Eukaryota</taxon>
        <taxon>Metazoa</taxon>
        <taxon>Echinodermata</taxon>
        <taxon>Eleutherozoa</taxon>
        <taxon>Echinozoa</taxon>
        <taxon>Holothuroidea</taxon>
        <taxon>Aspidochirotacea</taxon>
        <taxon>Aspidochirotida</taxon>
        <taxon>Holothuriidae</taxon>
        <taxon>Holothuria</taxon>
    </lineage>
</organism>
<sequence length="71" mass="8002">MMSYSVTIQLPPPDNYPMTFSLTQAIVNPISPTQLPPPEHLELSWTGIVWVDIAQGNYPGRVYQFVIVTKL</sequence>